<evidence type="ECO:0000313" key="11">
    <source>
        <dbReference type="Proteomes" id="UP000480684"/>
    </source>
</evidence>
<keyword evidence="11" id="KW-1185">Reference proteome</keyword>
<sequence>MELSPGLSLLLNRRSCHALTEPGPDGAALDAIFQAALRVPDFLHLRPFRFLVAGGDGRDRLGQAMLRAALAAGKPDAVVERAPRLPHRAPLVVIVVAVPRVSDVVPVFDQILSAGCTVMAMQMAAQAQGFGGVWRSGWLMHDDGFHRELGLAEGERIVGFLYLGTPSAQPAPAPAEDHSPLIHWL</sequence>
<proteinExistence type="inferred from homology"/>
<feature type="binding site" description="in other chain" evidence="8">
    <location>
        <begin position="134"/>
        <end position="136"/>
    </location>
    <ligand>
        <name>FMN</name>
        <dbReference type="ChEBI" id="CHEBI:58210"/>
        <note>ligand shared between dimeric partners</note>
    </ligand>
</feature>
<keyword evidence="6 7" id="KW-0520">NAD</keyword>
<accession>A0A7C9QSC1</accession>
<dbReference type="Pfam" id="PF00881">
    <property type="entry name" value="Nitroreductase"/>
    <property type="match status" value="1"/>
</dbReference>
<dbReference type="AlphaFoldDB" id="A0A7C9QSC1"/>
<feature type="binding site" description="in other chain" evidence="8">
    <location>
        <begin position="13"/>
        <end position="15"/>
    </location>
    <ligand>
        <name>FMN</name>
        <dbReference type="ChEBI" id="CHEBI:58210"/>
        <note>ligand shared between dimeric partners</note>
    </ligand>
</feature>
<dbReference type="PIRSF" id="PIRSF000232">
    <property type="entry name" value="YdjA"/>
    <property type="match status" value="1"/>
</dbReference>
<gene>
    <name evidence="10" type="ORF">G4223_04070</name>
</gene>
<dbReference type="InterPro" id="IPR026021">
    <property type="entry name" value="YdjA-like"/>
</dbReference>
<comment type="similarity">
    <text evidence="1 7">Belongs to the nitroreductase family.</text>
</comment>
<evidence type="ECO:0000259" key="9">
    <source>
        <dbReference type="Pfam" id="PF00881"/>
    </source>
</evidence>
<evidence type="ECO:0000256" key="7">
    <source>
        <dbReference type="PIRNR" id="PIRNR000232"/>
    </source>
</evidence>
<dbReference type="RefSeq" id="WP_163675379.1">
    <property type="nucleotide sequence ID" value="NZ_JAAIYP010000026.1"/>
</dbReference>
<dbReference type="SUPFAM" id="SSF55469">
    <property type="entry name" value="FMN-dependent nitroreductase-like"/>
    <property type="match status" value="1"/>
</dbReference>
<dbReference type="Proteomes" id="UP000480684">
    <property type="component" value="Unassembled WGS sequence"/>
</dbReference>
<keyword evidence="4 7" id="KW-0521">NADP</keyword>
<evidence type="ECO:0000256" key="6">
    <source>
        <dbReference type="ARBA" id="ARBA00023027"/>
    </source>
</evidence>
<dbReference type="Gene3D" id="3.40.109.10">
    <property type="entry name" value="NADH Oxidase"/>
    <property type="match status" value="1"/>
</dbReference>
<dbReference type="InterPro" id="IPR029479">
    <property type="entry name" value="Nitroreductase"/>
</dbReference>
<protein>
    <recommendedName>
        <fullName evidence="7">Putative NAD(P)H nitroreductase</fullName>
        <ecNumber evidence="7">1.-.-.-</ecNumber>
    </recommendedName>
</protein>
<dbReference type="InterPro" id="IPR052530">
    <property type="entry name" value="NAD(P)H_nitroreductase"/>
</dbReference>
<keyword evidence="5 7" id="KW-0560">Oxidoreductase</keyword>
<dbReference type="PANTHER" id="PTHR43821">
    <property type="entry name" value="NAD(P)H NITROREDUCTASE YDJA-RELATED"/>
    <property type="match status" value="1"/>
</dbReference>
<dbReference type="GO" id="GO:0016491">
    <property type="term" value="F:oxidoreductase activity"/>
    <property type="evidence" value="ECO:0007669"/>
    <property type="project" value="UniProtKB-UniRule"/>
</dbReference>
<organism evidence="10 11">
    <name type="scientific">Magnetospirillum aberrantis SpK</name>
    <dbReference type="NCBI Taxonomy" id="908842"/>
    <lineage>
        <taxon>Bacteria</taxon>
        <taxon>Pseudomonadati</taxon>
        <taxon>Pseudomonadota</taxon>
        <taxon>Alphaproteobacteria</taxon>
        <taxon>Rhodospirillales</taxon>
        <taxon>Rhodospirillaceae</taxon>
        <taxon>Magnetospirillum</taxon>
    </lineage>
</organism>
<evidence type="ECO:0000256" key="8">
    <source>
        <dbReference type="PIRSR" id="PIRSR000232-1"/>
    </source>
</evidence>
<reference evidence="10 11" key="1">
    <citation type="submission" date="2020-02" db="EMBL/GenBank/DDBJ databases">
        <authorList>
            <person name="Dziuba M."/>
            <person name="Kuznetsov B."/>
            <person name="Mardanov A."/>
            <person name="Ravin N."/>
            <person name="Grouzdev D."/>
        </authorList>
    </citation>
    <scope>NUCLEOTIDE SEQUENCE [LARGE SCALE GENOMIC DNA]</scope>
    <source>
        <strain evidence="10 11">SpK</strain>
    </source>
</reference>
<evidence type="ECO:0000256" key="2">
    <source>
        <dbReference type="ARBA" id="ARBA00022630"/>
    </source>
</evidence>
<evidence type="ECO:0000256" key="1">
    <source>
        <dbReference type="ARBA" id="ARBA00007118"/>
    </source>
</evidence>
<evidence type="ECO:0000256" key="5">
    <source>
        <dbReference type="ARBA" id="ARBA00023002"/>
    </source>
</evidence>
<feature type="domain" description="Nitroreductase" evidence="9">
    <location>
        <begin position="11"/>
        <end position="164"/>
    </location>
</feature>
<dbReference type="PANTHER" id="PTHR43821:SF1">
    <property type="entry name" value="NAD(P)H NITROREDUCTASE YDJA-RELATED"/>
    <property type="match status" value="1"/>
</dbReference>
<evidence type="ECO:0000313" key="10">
    <source>
        <dbReference type="EMBL" id="NFV79284.1"/>
    </source>
</evidence>
<comment type="cofactor">
    <cofactor evidence="8">
        <name>FMN</name>
        <dbReference type="ChEBI" id="CHEBI:58210"/>
    </cofactor>
    <text evidence="8">Binds 1 FMN per subunit.</text>
</comment>
<feature type="binding site" evidence="8">
    <location>
        <position position="38"/>
    </location>
    <ligand>
        <name>FMN</name>
        <dbReference type="ChEBI" id="CHEBI:58210"/>
        <note>ligand shared between dimeric partners</note>
    </ligand>
</feature>
<dbReference type="InterPro" id="IPR000415">
    <property type="entry name" value="Nitroreductase-like"/>
</dbReference>
<evidence type="ECO:0000256" key="4">
    <source>
        <dbReference type="ARBA" id="ARBA00022857"/>
    </source>
</evidence>
<dbReference type="EMBL" id="JAAIYP010000026">
    <property type="protein sequence ID" value="NFV79284.1"/>
    <property type="molecule type" value="Genomic_DNA"/>
</dbReference>
<keyword evidence="3 7" id="KW-0288">FMN</keyword>
<name>A0A7C9QSC1_9PROT</name>
<dbReference type="EC" id="1.-.-.-" evidence="7"/>
<keyword evidence="2 7" id="KW-0285">Flavoprotein</keyword>
<evidence type="ECO:0000256" key="3">
    <source>
        <dbReference type="ARBA" id="ARBA00022643"/>
    </source>
</evidence>
<comment type="caution">
    <text evidence="10">The sequence shown here is derived from an EMBL/GenBank/DDBJ whole genome shotgun (WGS) entry which is preliminary data.</text>
</comment>